<gene>
    <name evidence="1" type="ORF">NLG97_g3824</name>
</gene>
<name>A0ACC1QYP6_9HYPO</name>
<protein>
    <submittedName>
        <fullName evidence="1">Uncharacterized protein</fullName>
    </submittedName>
</protein>
<dbReference type="EMBL" id="JANAKD010000340">
    <property type="protein sequence ID" value="KAJ3494826.1"/>
    <property type="molecule type" value="Genomic_DNA"/>
</dbReference>
<organism evidence="1 2">
    <name type="scientific">Lecanicillium saksenae</name>
    <dbReference type="NCBI Taxonomy" id="468837"/>
    <lineage>
        <taxon>Eukaryota</taxon>
        <taxon>Fungi</taxon>
        <taxon>Dikarya</taxon>
        <taxon>Ascomycota</taxon>
        <taxon>Pezizomycotina</taxon>
        <taxon>Sordariomycetes</taxon>
        <taxon>Hypocreomycetidae</taxon>
        <taxon>Hypocreales</taxon>
        <taxon>Cordycipitaceae</taxon>
        <taxon>Lecanicillium</taxon>
    </lineage>
</organism>
<proteinExistence type="predicted"/>
<evidence type="ECO:0000313" key="1">
    <source>
        <dbReference type="EMBL" id="KAJ3494826.1"/>
    </source>
</evidence>
<evidence type="ECO:0000313" key="2">
    <source>
        <dbReference type="Proteomes" id="UP001148737"/>
    </source>
</evidence>
<dbReference type="Proteomes" id="UP001148737">
    <property type="component" value="Unassembled WGS sequence"/>
</dbReference>
<comment type="caution">
    <text evidence="1">The sequence shown here is derived from an EMBL/GenBank/DDBJ whole genome shotgun (WGS) entry which is preliminary data.</text>
</comment>
<reference evidence="1" key="1">
    <citation type="submission" date="2022-07" db="EMBL/GenBank/DDBJ databases">
        <title>Genome Sequence of Lecanicillium saksenae.</title>
        <authorList>
            <person name="Buettner E."/>
        </authorList>
    </citation>
    <scope>NUCLEOTIDE SEQUENCE</scope>
    <source>
        <strain evidence="1">VT-O1</strain>
    </source>
</reference>
<sequence length="574" mass="62830">MPTTPTRQQLRRAYDDQPKDFLCVTRLDSVFDQPERKLLEAAVDRAVTPHTAPYELVKVQRRGGLACFPTCACSASLWAIDTNSLSAYLALFGSVLAHAPKTCLPCLRSGALAIFAAWIIGRGSPGTEAMAATTFNVLACRLGPTFAADRNGALPTAGDCQCNGDFSRLRWCDAYRPSQPDILDGILARVMEHTGNLRQTLSRLVLSLPRTLPADYYALDSYHLGITSWYLMSVEINEGAATGLMPAMIAWAVPLEHASQQSLEAGKPPELPPWCPDEEIFSALIRTRGSTTRSQDSLRAKTYDEYVAWRLTDGIWIASLACVDVNAARKWAVEAETGQLDTLSGDAVSIFDGYSKARGLKEDRFTDATCFDRVSSSMTDAEVHPYRALLCKNSYASALDYVGCGISGWQPSPYAAAGPSEAYWYSSVWSNLLLGPTLTDDRFLEWCAAVKAAGGSTDDLCPDGASCVHPARYHTYALGETLRYLQAWWGSSGKVTSTMITDFGEAVDGCRSRWQAGEGKHDPGCSIAQVAPWPSSLYYDLFMLRCVTHHAILWASLRTSLNNLLTAGRDIQWE</sequence>
<accession>A0ACC1QYP6</accession>
<keyword evidence="2" id="KW-1185">Reference proteome</keyword>